<dbReference type="GO" id="GO:0034257">
    <property type="term" value="F:nicotinamide riboside transmembrane transporter activity"/>
    <property type="evidence" value="ECO:0007669"/>
    <property type="project" value="EnsemblFungi"/>
</dbReference>
<sequence length="472" mass="52088">MASSSDPANKFLLQDEQRTAFTESYTFDSDMIHSTTDIDVASDSESGITKMQSTKENYDSIEYFSFLLIGIAMLWPWNCFLSAAAYFQERFKSSDFLLENFQSCIMTTSTITATVAMIVLSYQQKHAKYTFRVWLALVMNIINFFILALTSITGGSWAITPYFIYILVSVFFSALATSLSQNGAFAIANLFAPMYTQGIMVGQAVAGVLPSIAQILSVITVESTRSSGRDRQTGEGETTSTSSFIYFLTASGITTVSLLFFLKFYRKQRAVINLAGTIDRGDNEAHQPTRRHIPLLVLFRKLHYLAFAVFYTFGVTMMFPVFASNILSVNYTEGVSSPGSWLRPNVYIPFAFLIWNIGDLIGRVICGYPQYNMRSPKALAIASLARTIFIPLFFLCNISGSGAAISSDGFYIFLQLWFGITNGYISSCGMMGSESFVEEDEKEAAGGFMGLALNLGLAAGSLCSFILVGIIE</sequence>
<dbReference type="PANTHER" id="PTHR10332:SF88">
    <property type="entry name" value="EQUILIBRATIVE NUCLEOSIDE TRANSPORTER 1, ISOFORM A"/>
    <property type="match status" value="1"/>
</dbReference>
<dbReference type="InterPro" id="IPR036259">
    <property type="entry name" value="MFS_trans_sf"/>
</dbReference>
<evidence type="ECO:0000313" key="9">
    <source>
        <dbReference type="Proteomes" id="UP000094385"/>
    </source>
</evidence>
<evidence type="ECO:0000256" key="4">
    <source>
        <dbReference type="ARBA" id="ARBA00022692"/>
    </source>
</evidence>
<name>A0A1E3PWK0_LIPST</name>
<keyword evidence="3" id="KW-0813">Transport</keyword>
<organism evidence="8 9">
    <name type="scientific">Lipomyces starkeyi NRRL Y-11557</name>
    <dbReference type="NCBI Taxonomy" id="675824"/>
    <lineage>
        <taxon>Eukaryota</taxon>
        <taxon>Fungi</taxon>
        <taxon>Dikarya</taxon>
        <taxon>Ascomycota</taxon>
        <taxon>Saccharomycotina</taxon>
        <taxon>Lipomycetes</taxon>
        <taxon>Lipomycetales</taxon>
        <taxon>Lipomycetaceae</taxon>
        <taxon>Lipomyces</taxon>
    </lineage>
</organism>
<evidence type="ECO:0000256" key="5">
    <source>
        <dbReference type="ARBA" id="ARBA00022989"/>
    </source>
</evidence>
<dbReference type="GO" id="GO:0015205">
    <property type="term" value="F:nucleobase transmembrane transporter activity"/>
    <property type="evidence" value="ECO:0007669"/>
    <property type="project" value="EnsemblFungi"/>
</dbReference>
<protein>
    <recommendedName>
        <fullName evidence="10">Nucleoside transporter FUN26</fullName>
    </recommendedName>
</protein>
<keyword evidence="5 7" id="KW-1133">Transmembrane helix</keyword>
<evidence type="ECO:0000256" key="1">
    <source>
        <dbReference type="ARBA" id="ARBA00004141"/>
    </source>
</evidence>
<feature type="transmembrane region" description="Helical" evidence="7">
    <location>
        <begin position="204"/>
        <end position="224"/>
    </location>
</feature>
<evidence type="ECO:0000256" key="7">
    <source>
        <dbReference type="SAM" id="Phobius"/>
    </source>
</evidence>
<evidence type="ECO:0000256" key="3">
    <source>
        <dbReference type="ARBA" id="ARBA00022448"/>
    </source>
</evidence>
<dbReference type="Pfam" id="PF01733">
    <property type="entry name" value="Nucleoside_tran"/>
    <property type="match status" value="1"/>
</dbReference>
<keyword evidence="6 7" id="KW-0472">Membrane</keyword>
<dbReference type="AlphaFoldDB" id="A0A1E3PWK0"/>
<evidence type="ECO:0000256" key="2">
    <source>
        <dbReference type="ARBA" id="ARBA00007965"/>
    </source>
</evidence>
<feature type="transmembrane region" description="Helical" evidence="7">
    <location>
        <begin position="163"/>
        <end position="192"/>
    </location>
</feature>
<feature type="transmembrane region" description="Helical" evidence="7">
    <location>
        <begin position="63"/>
        <end position="88"/>
    </location>
</feature>
<evidence type="ECO:0008006" key="10">
    <source>
        <dbReference type="Google" id="ProtNLM"/>
    </source>
</evidence>
<dbReference type="SUPFAM" id="SSF103473">
    <property type="entry name" value="MFS general substrate transporter"/>
    <property type="match status" value="1"/>
</dbReference>
<feature type="transmembrane region" description="Helical" evidence="7">
    <location>
        <begin position="244"/>
        <end position="262"/>
    </location>
</feature>
<keyword evidence="9" id="KW-1185">Reference proteome</keyword>
<keyword evidence="4 7" id="KW-0812">Transmembrane</keyword>
<dbReference type="PRINTS" id="PR01130">
    <property type="entry name" value="DERENTRNSPRT"/>
</dbReference>
<gene>
    <name evidence="8" type="ORF">LIPSTDRAFT_6459</name>
</gene>
<dbReference type="PIRSF" id="PIRSF016379">
    <property type="entry name" value="ENT"/>
    <property type="match status" value="1"/>
</dbReference>
<reference evidence="8 9" key="1">
    <citation type="journal article" date="2016" name="Proc. Natl. Acad. Sci. U.S.A.">
        <title>Comparative genomics of biotechnologically important yeasts.</title>
        <authorList>
            <person name="Riley R."/>
            <person name="Haridas S."/>
            <person name="Wolfe K.H."/>
            <person name="Lopes M.R."/>
            <person name="Hittinger C.T."/>
            <person name="Goeker M."/>
            <person name="Salamov A.A."/>
            <person name="Wisecaver J.H."/>
            <person name="Long T.M."/>
            <person name="Calvey C.H."/>
            <person name="Aerts A.L."/>
            <person name="Barry K.W."/>
            <person name="Choi C."/>
            <person name="Clum A."/>
            <person name="Coughlan A.Y."/>
            <person name="Deshpande S."/>
            <person name="Douglass A.P."/>
            <person name="Hanson S.J."/>
            <person name="Klenk H.-P."/>
            <person name="LaButti K.M."/>
            <person name="Lapidus A."/>
            <person name="Lindquist E.A."/>
            <person name="Lipzen A.M."/>
            <person name="Meier-Kolthoff J.P."/>
            <person name="Ohm R.A."/>
            <person name="Otillar R.P."/>
            <person name="Pangilinan J.L."/>
            <person name="Peng Y."/>
            <person name="Rokas A."/>
            <person name="Rosa C.A."/>
            <person name="Scheuner C."/>
            <person name="Sibirny A.A."/>
            <person name="Slot J.C."/>
            <person name="Stielow J.B."/>
            <person name="Sun H."/>
            <person name="Kurtzman C.P."/>
            <person name="Blackwell M."/>
            <person name="Grigoriev I.V."/>
            <person name="Jeffries T.W."/>
        </authorList>
    </citation>
    <scope>NUCLEOTIDE SEQUENCE [LARGE SCALE GENOMIC DNA]</scope>
    <source>
        <strain evidence="8 9">NRRL Y-11557</strain>
    </source>
</reference>
<evidence type="ECO:0000313" key="8">
    <source>
        <dbReference type="EMBL" id="ODQ69796.1"/>
    </source>
</evidence>
<feature type="transmembrane region" description="Helical" evidence="7">
    <location>
        <begin position="346"/>
        <end position="366"/>
    </location>
</feature>
<dbReference type="GO" id="GO:0005886">
    <property type="term" value="C:plasma membrane"/>
    <property type="evidence" value="ECO:0007669"/>
    <property type="project" value="TreeGrafter"/>
</dbReference>
<feature type="transmembrane region" description="Helical" evidence="7">
    <location>
        <begin position="100"/>
        <end position="122"/>
    </location>
</feature>
<dbReference type="EMBL" id="KV454302">
    <property type="protein sequence ID" value="ODQ69796.1"/>
    <property type="molecule type" value="Genomic_DNA"/>
</dbReference>
<dbReference type="OrthoDB" id="46396at2759"/>
<feature type="transmembrane region" description="Helical" evidence="7">
    <location>
        <begin position="412"/>
        <end position="432"/>
    </location>
</feature>
<dbReference type="InterPro" id="IPR002259">
    <property type="entry name" value="Eqnu_transpt"/>
</dbReference>
<feature type="transmembrane region" description="Helical" evidence="7">
    <location>
        <begin position="444"/>
        <end position="471"/>
    </location>
</feature>
<dbReference type="Proteomes" id="UP000094385">
    <property type="component" value="Unassembled WGS sequence"/>
</dbReference>
<evidence type="ECO:0000256" key="6">
    <source>
        <dbReference type="ARBA" id="ARBA00023136"/>
    </source>
</evidence>
<accession>A0A1E3PWK0</accession>
<feature type="transmembrane region" description="Helical" evidence="7">
    <location>
        <begin position="304"/>
        <end position="326"/>
    </location>
</feature>
<dbReference type="STRING" id="675824.A0A1E3PWK0"/>
<comment type="similarity">
    <text evidence="2">Belongs to the SLC29A/ENT transporter (TC 2.A.57) family.</text>
</comment>
<feature type="transmembrane region" description="Helical" evidence="7">
    <location>
        <begin position="134"/>
        <end position="157"/>
    </location>
</feature>
<dbReference type="GO" id="GO:0000329">
    <property type="term" value="C:fungal-type vacuole membrane"/>
    <property type="evidence" value="ECO:0007669"/>
    <property type="project" value="EnsemblFungi"/>
</dbReference>
<feature type="transmembrane region" description="Helical" evidence="7">
    <location>
        <begin position="378"/>
        <end position="400"/>
    </location>
</feature>
<proteinExistence type="inferred from homology"/>
<dbReference type="PANTHER" id="PTHR10332">
    <property type="entry name" value="EQUILIBRATIVE NUCLEOSIDE TRANSPORTER"/>
    <property type="match status" value="1"/>
</dbReference>
<comment type="subcellular location">
    <subcellularLocation>
        <location evidence="1">Membrane</location>
        <topology evidence="1">Multi-pass membrane protein</topology>
    </subcellularLocation>
</comment>